<dbReference type="Pfam" id="PF13460">
    <property type="entry name" value="NAD_binding_10"/>
    <property type="match status" value="1"/>
</dbReference>
<organism evidence="2 3">
    <name type="scientific">Streptococcus periodonticum</name>
    <dbReference type="NCBI Taxonomy" id="2490633"/>
    <lineage>
        <taxon>Bacteria</taxon>
        <taxon>Bacillati</taxon>
        <taxon>Bacillota</taxon>
        <taxon>Bacilli</taxon>
        <taxon>Lactobacillales</taxon>
        <taxon>Streptococcaceae</taxon>
        <taxon>Streptococcus</taxon>
    </lineage>
</organism>
<dbReference type="PANTHER" id="PTHR43355">
    <property type="entry name" value="FLAVIN REDUCTASE (NADPH)"/>
    <property type="match status" value="1"/>
</dbReference>
<accession>A0A3Q9EYG1</accession>
<dbReference type="InterPro" id="IPR016040">
    <property type="entry name" value="NAD(P)-bd_dom"/>
</dbReference>
<proteinExistence type="predicted"/>
<evidence type="ECO:0000259" key="1">
    <source>
        <dbReference type="Pfam" id="PF13460"/>
    </source>
</evidence>
<dbReference type="RefSeq" id="WP_126466772.1">
    <property type="nucleotide sequence ID" value="NZ_CP034543.1"/>
</dbReference>
<feature type="domain" description="NAD(P)-binding" evidence="1">
    <location>
        <begin position="8"/>
        <end position="189"/>
    </location>
</feature>
<name>A0A3Q9EYG1_9STRE</name>
<dbReference type="PANTHER" id="PTHR43355:SF2">
    <property type="entry name" value="FLAVIN REDUCTASE (NADPH)"/>
    <property type="match status" value="1"/>
</dbReference>
<dbReference type="InterPro" id="IPR051606">
    <property type="entry name" value="Polyketide_Oxido-like"/>
</dbReference>
<dbReference type="Gene3D" id="3.40.50.720">
    <property type="entry name" value="NAD(P)-binding Rossmann-like Domain"/>
    <property type="match status" value="1"/>
</dbReference>
<dbReference type="SUPFAM" id="SSF51735">
    <property type="entry name" value="NAD(P)-binding Rossmann-fold domains"/>
    <property type="match status" value="1"/>
</dbReference>
<reference evidence="3" key="1">
    <citation type="submission" date="2018-12" db="EMBL/GenBank/DDBJ databases">
        <title>Genome sequencing of Streptococcus sp. KCOM 2412 (= ChDC F135).</title>
        <authorList>
            <person name="Kook J.-K."/>
            <person name="Park S.-N."/>
            <person name="Lim Y.K."/>
        </authorList>
    </citation>
    <scope>NUCLEOTIDE SEQUENCE [LARGE SCALE GENOMIC DNA]</scope>
    <source>
        <strain evidence="3">KCOM 2412</strain>
    </source>
</reference>
<dbReference type="CDD" id="cd05267">
    <property type="entry name" value="SDR_a6"/>
    <property type="match status" value="1"/>
</dbReference>
<gene>
    <name evidence="2" type="ORF">EHW89_03865</name>
</gene>
<dbReference type="Proteomes" id="UP000272924">
    <property type="component" value="Chromosome"/>
</dbReference>
<dbReference type="InterPro" id="IPR036291">
    <property type="entry name" value="NAD(P)-bd_dom_sf"/>
</dbReference>
<evidence type="ECO:0000313" key="2">
    <source>
        <dbReference type="EMBL" id="AZQ41642.1"/>
    </source>
</evidence>
<sequence>MKKVLILGANGQIARLVIPRLLQETDVHLTLYLRKSARLQSLAGERVDVLEGDVNDFAALTKAMRGQDIVYANLGGQFEPMAANIVKAMEENQVSRLIYVTGLGLYHEVPGEFGRWVEESICSDIMDDTRRAAKIIEESTVNYTILRAAYMTNNPDIDYELTEKGEPYKGTIISRASIADLIVRTIKEPSLHNYASLGISKPGTDGDRAMY</sequence>
<dbReference type="GO" id="GO:0042602">
    <property type="term" value="F:riboflavin reductase (NADPH) activity"/>
    <property type="evidence" value="ECO:0007669"/>
    <property type="project" value="TreeGrafter"/>
</dbReference>
<dbReference type="GO" id="GO:0004074">
    <property type="term" value="F:biliverdin reductase [NAD(P)H] activity"/>
    <property type="evidence" value="ECO:0007669"/>
    <property type="project" value="TreeGrafter"/>
</dbReference>
<protein>
    <submittedName>
        <fullName evidence="2">SDR family oxidoreductase</fullName>
    </submittedName>
</protein>
<dbReference type="EMBL" id="CP034543">
    <property type="protein sequence ID" value="AZQ41642.1"/>
    <property type="molecule type" value="Genomic_DNA"/>
</dbReference>
<keyword evidence="3" id="KW-1185">Reference proteome</keyword>
<dbReference type="KEGG" id="spei:EHW89_03865"/>
<evidence type="ECO:0000313" key="3">
    <source>
        <dbReference type="Proteomes" id="UP000272924"/>
    </source>
</evidence>
<dbReference type="AlphaFoldDB" id="A0A3Q9EYG1"/>